<evidence type="ECO:0000313" key="2">
    <source>
        <dbReference type="Proteomes" id="UP000268048"/>
    </source>
</evidence>
<dbReference type="EMBL" id="CP027753">
    <property type="protein sequence ID" value="AZE48388.1"/>
    <property type="molecule type" value="Genomic_DNA"/>
</dbReference>
<gene>
    <name evidence="1" type="ORF">C4K04_2716</name>
</gene>
<organism evidence="1 2">
    <name type="scientific">Pseudomonas chlororaphis</name>
    <dbReference type="NCBI Taxonomy" id="587753"/>
    <lineage>
        <taxon>Bacteria</taxon>
        <taxon>Pseudomonadati</taxon>
        <taxon>Pseudomonadota</taxon>
        <taxon>Gammaproteobacteria</taxon>
        <taxon>Pseudomonadales</taxon>
        <taxon>Pseudomonadaceae</taxon>
        <taxon>Pseudomonas</taxon>
    </lineage>
</organism>
<protein>
    <submittedName>
        <fullName evidence="1">Uncharacterized protein</fullName>
    </submittedName>
</protein>
<proteinExistence type="predicted"/>
<dbReference type="Proteomes" id="UP000268048">
    <property type="component" value="Chromosome"/>
</dbReference>
<sequence>MPEPRYPLHLTLVQLNDLKTLLDEATASEPDPDAAIFALLDQVRSARKQALEALDDA</sequence>
<name>A0A3G7TPF0_9PSED</name>
<dbReference type="RefSeq" id="WP_164486479.1">
    <property type="nucleotide sequence ID" value="NZ_CP027753.1"/>
</dbReference>
<accession>A0A3G7TPF0</accession>
<reference evidence="1 2" key="1">
    <citation type="submission" date="2018-03" db="EMBL/GenBank/DDBJ databases">
        <title>Diversity of phytobeneficial traits revealed by whole-genome analysis of worldwide-isolated phenazine-producing Pseudomonas spp.</title>
        <authorList>
            <person name="Biessy A."/>
            <person name="Novinscak A."/>
            <person name="Blom J."/>
            <person name="Leger G."/>
            <person name="Thomashow L.S."/>
            <person name="Cazorla F.M."/>
            <person name="Josic D."/>
            <person name="Filion M."/>
        </authorList>
    </citation>
    <scope>NUCLEOTIDE SEQUENCE [LARGE SCALE GENOMIC DNA]</scope>
    <source>
        <strain evidence="1 2">B25</strain>
    </source>
</reference>
<evidence type="ECO:0000313" key="1">
    <source>
        <dbReference type="EMBL" id="AZE48388.1"/>
    </source>
</evidence>
<dbReference type="AlphaFoldDB" id="A0A3G7TPF0"/>